<dbReference type="Proteomes" id="UP000297900">
    <property type="component" value="Unassembled WGS sequence"/>
</dbReference>
<sequence>MEHGVVDRFEGDMAVIEIEGATRDFPRASLPLDIKIGDSVIIENGEVRRDNSQSARRRTEVKRLMNELFE</sequence>
<protein>
    <submittedName>
        <fullName evidence="1">DUF3006 domain-containing protein</fullName>
    </submittedName>
</protein>
<dbReference type="Gene3D" id="6.20.120.50">
    <property type="match status" value="1"/>
</dbReference>
<keyword evidence="2" id="KW-1185">Reference proteome</keyword>
<dbReference type="EMBL" id="SOMN01000001">
    <property type="protein sequence ID" value="TFE31777.1"/>
    <property type="molecule type" value="Genomic_DNA"/>
</dbReference>
<comment type="caution">
    <text evidence="1">The sequence shown here is derived from an EMBL/GenBank/DDBJ whole genome shotgun (WGS) entry which is preliminary data.</text>
</comment>
<name>A0A4Y8MBD6_9BACL</name>
<accession>A0A4Y8MBD6</accession>
<dbReference type="AlphaFoldDB" id="A0A4Y8MBD6"/>
<evidence type="ECO:0000313" key="2">
    <source>
        <dbReference type="Proteomes" id="UP000297900"/>
    </source>
</evidence>
<dbReference type="Pfam" id="PF11213">
    <property type="entry name" value="DUF3006"/>
    <property type="match status" value="1"/>
</dbReference>
<organism evidence="1 2">
    <name type="scientific">Cohnella luojiensis</name>
    <dbReference type="NCBI Taxonomy" id="652876"/>
    <lineage>
        <taxon>Bacteria</taxon>
        <taxon>Bacillati</taxon>
        <taxon>Bacillota</taxon>
        <taxon>Bacilli</taxon>
        <taxon>Bacillales</taxon>
        <taxon>Paenibacillaceae</taxon>
        <taxon>Cohnella</taxon>
    </lineage>
</organism>
<gene>
    <name evidence="1" type="ORF">E2980_01515</name>
</gene>
<reference evidence="1 2" key="1">
    <citation type="submission" date="2019-03" db="EMBL/GenBank/DDBJ databases">
        <title>Cohnella endophytica sp. nov., a novel endophytic bacterium isolated from bark of Sonneratia apetala.</title>
        <authorList>
            <person name="Tuo L."/>
        </authorList>
    </citation>
    <scope>NUCLEOTIDE SEQUENCE [LARGE SCALE GENOMIC DNA]</scope>
    <source>
        <strain evidence="1 2">CCTCC AB 208254</strain>
    </source>
</reference>
<evidence type="ECO:0000313" key="1">
    <source>
        <dbReference type="EMBL" id="TFE31777.1"/>
    </source>
</evidence>
<proteinExistence type="predicted"/>
<dbReference type="RefSeq" id="WP_135150345.1">
    <property type="nucleotide sequence ID" value="NZ_SOMN01000001.1"/>
</dbReference>
<dbReference type="OrthoDB" id="164847at2"/>
<dbReference type="InterPro" id="IPR021377">
    <property type="entry name" value="DUF3006"/>
</dbReference>